<dbReference type="GO" id="GO:0005737">
    <property type="term" value="C:cytoplasm"/>
    <property type="evidence" value="ECO:0007669"/>
    <property type="project" value="UniProtKB-UniRule"/>
</dbReference>
<dbReference type="PRINTS" id="PR00151">
    <property type="entry name" value="PORPHBDMNASE"/>
</dbReference>
<dbReference type="InterPro" id="IPR036803">
    <property type="entry name" value="Porphobilinogen_deaminase_C_sf"/>
</dbReference>
<dbReference type="NCBIfam" id="TIGR00212">
    <property type="entry name" value="hemC"/>
    <property type="match status" value="1"/>
</dbReference>
<dbReference type="PIRSF" id="PIRSF001438">
    <property type="entry name" value="4pyrrol_synth_OHMeBilane_synth"/>
    <property type="match status" value="1"/>
</dbReference>
<comment type="cofactor">
    <cofactor evidence="7">
        <name>dipyrromethane</name>
        <dbReference type="ChEBI" id="CHEBI:60342"/>
    </cofactor>
    <text evidence="7">Binds 1 dipyrromethane group covalently.</text>
</comment>
<evidence type="ECO:0000259" key="8">
    <source>
        <dbReference type="Pfam" id="PF01379"/>
    </source>
</evidence>
<name>A0AAV5G4U0_CORAM</name>
<evidence type="ECO:0000256" key="1">
    <source>
        <dbReference type="ARBA" id="ARBA00002869"/>
    </source>
</evidence>
<feature type="domain" description="Porphobilinogen deaminase N-terminal" evidence="8">
    <location>
        <begin position="6"/>
        <end position="206"/>
    </location>
</feature>
<protein>
    <recommendedName>
        <fullName evidence="7">Porphobilinogen deaminase</fullName>
        <shortName evidence="7">PBG</shortName>
        <ecNumber evidence="7">2.5.1.61</ecNumber>
    </recommendedName>
    <alternativeName>
        <fullName evidence="7">Hydroxymethylbilane synthase</fullName>
        <shortName evidence="7">HMBS</shortName>
    </alternativeName>
    <alternativeName>
        <fullName evidence="7">Pre-uroporphyrinogen synthase</fullName>
    </alternativeName>
</protein>
<feature type="modified residue" description="S-(dipyrrolylmethanemethyl)cysteine" evidence="7">
    <location>
        <position position="236"/>
    </location>
</feature>
<evidence type="ECO:0000313" key="11">
    <source>
        <dbReference type="Proteomes" id="UP001054925"/>
    </source>
</evidence>
<feature type="domain" description="Porphobilinogen deaminase C-terminal" evidence="9">
    <location>
        <begin position="224"/>
        <end position="289"/>
    </location>
</feature>
<keyword evidence="4 7" id="KW-0808">Transferase</keyword>
<dbReference type="EC" id="2.5.1.61" evidence="7"/>
<comment type="subunit">
    <text evidence="3 7">Monomer.</text>
</comment>
<evidence type="ECO:0000256" key="3">
    <source>
        <dbReference type="ARBA" id="ARBA00011245"/>
    </source>
</evidence>
<evidence type="ECO:0000256" key="6">
    <source>
        <dbReference type="ARBA" id="ARBA00048169"/>
    </source>
</evidence>
<dbReference type="Proteomes" id="UP001054925">
    <property type="component" value="Unassembled WGS sequence"/>
</dbReference>
<reference evidence="10" key="1">
    <citation type="submission" date="2021-12" db="EMBL/GenBank/DDBJ databases">
        <title>Draft genome sequence of Corynebacterium ammoniagenes strain T-723.</title>
        <authorList>
            <person name="Matsuzawa M."/>
            <person name="Hiratani M."/>
            <person name="Abe I."/>
            <person name="Tsuji Y."/>
            <person name="Nakamura J."/>
        </authorList>
    </citation>
    <scope>NUCLEOTIDE SEQUENCE</scope>
    <source>
        <strain evidence="10">T-723</strain>
    </source>
</reference>
<evidence type="ECO:0000313" key="10">
    <source>
        <dbReference type="EMBL" id="GJN41557.1"/>
    </source>
</evidence>
<dbReference type="PANTHER" id="PTHR11557">
    <property type="entry name" value="PORPHOBILINOGEN DEAMINASE"/>
    <property type="match status" value="1"/>
</dbReference>
<accession>A0AAV5G4U0</accession>
<dbReference type="AlphaFoldDB" id="A0AAV5G4U0"/>
<dbReference type="Pfam" id="PF01379">
    <property type="entry name" value="Porphobil_deam"/>
    <property type="match status" value="1"/>
</dbReference>
<dbReference type="PANTHER" id="PTHR11557:SF0">
    <property type="entry name" value="PORPHOBILINOGEN DEAMINASE"/>
    <property type="match status" value="1"/>
</dbReference>
<evidence type="ECO:0000256" key="5">
    <source>
        <dbReference type="ARBA" id="ARBA00023244"/>
    </source>
</evidence>
<dbReference type="Pfam" id="PF03900">
    <property type="entry name" value="Porphobil_deamC"/>
    <property type="match status" value="1"/>
</dbReference>
<evidence type="ECO:0000256" key="4">
    <source>
        <dbReference type="ARBA" id="ARBA00022679"/>
    </source>
</evidence>
<organism evidence="10 11">
    <name type="scientific">Corynebacterium ammoniagenes</name>
    <name type="common">Brevibacterium ammoniagenes</name>
    <dbReference type="NCBI Taxonomy" id="1697"/>
    <lineage>
        <taxon>Bacteria</taxon>
        <taxon>Bacillati</taxon>
        <taxon>Actinomycetota</taxon>
        <taxon>Actinomycetes</taxon>
        <taxon>Mycobacteriales</taxon>
        <taxon>Corynebacteriaceae</taxon>
        <taxon>Corynebacterium</taxon>
    </lineage>
</organism>
<dbReference type="FunFam" id="3.40.190.10:FF:000005">
    <property type="entry name" value="Porphobilinogen deaminase"/>
    <property type="match status" value="1"/>
</dbReference>
<dbReference type="SUPFAM" id="SSF53850">
    <property type="entry name" value="Periplasmic binding protein-like II"/>
    <property type="match status" value="1"/>
</dbReference>
<dbReference type="PROSITE" id="PS00533">
    <property type="entry name" value="PORPHOBILINOGEN_DEAM"/>
    <property type="match status" value="1"/>
</dbReference>
<dbReference type="InterPro" id="IPR022418">
    <property type="entry name" value="Porphobilinogen_deaminase_C"/>
</dbReference>
<dbReference type="InterPro" id="IPR000860">
    <property type="entry name" value="HemC"/>
</dbReference>
<sequence>MSELKKIGTRGSKLATTQAGHVRDWITDNGTPSELHIVTTAGDVNMAPVERIGVGVFTHALREALHEQECDIAVHSFKDLPTAPDERFHLIVPKREDNREALIARDGLTFDDLPEGAKVGTSAPRRISQLKAMRPDLDIRPLRGNIETRMSYVTNGELDAVMLAYAGLVRAGYADRATQVFSPDVLMPAPAQGALAVEVNAQDAELVNAVNAIADAKAGLQAAGERAILRRLEAGCTAPVAATSVIEDDLITVHGGVFQLDGSRQAVASETGPLENSYELGIKVAEALIEQGAFEIIEAS</sequence>
<evidence type="ECO:0000256" key="2">
    <source>
        <dbReference type="ARBA" id="ARBA00005638"/>
    </source>
</evidence>
<evidence type="ECO:0000256" key="7">
    <source>
        <dbReference type="HAMAP-Rule" id="MF_00260"/>
    </source>
</evidence>
<dbReference type="InterPro" id="IPR022419">
    <property type="entry name" value="Porphobilin_deaminase_cofac_BS"/>
</dbReference>
<dbReference type="RefSeq" id="WP_236163425.1">
    <property type="nucleotide sequence ID" value="NZ_BQKK01000001.1"/>
</dbReference>
<comment type="catalytic activity">
    <reaction evidence="6 7">
        <text>4 porphobilinogen + H2O = hydroxymethylbilane + 4 NH4(+)</text>
        <dbReference type="Rhea" id="RHEA:13185"/>
        <dbReference type="ChEBI" id="CHEBI:15377"/>
        <dbReference type="ChEBI" id="CHEBI:28938"/>
        <dbReference type="ChEBI" id="CHEBI:57845"/>
        <dbReference type="ChEBI" id="CHEBI:58126"/>
        <dbReference type="EC" id="2.5.1.61"/>
    </reaction>
</comment>
<keyword evidence="5 7" id="KW-0627">Porphyrin biosynthesis</keyword>
<comment type="function">
    <text evidence="1 7">Tetrapolymerization of the monopyrrole PBG into the hydroxymethylbilane pre-uroporphyrinogen in several discrete steps.</text>
</comment>
<dbReference type="GO" id="GO:0004418">
    <property type="term" value="F:hydroxymethylbilane synthase activity"/>
    <property type="evidence" value="ECO:0007669"/>
    <property type="project" value="UniProtKB-UniRule"/>
</dbReference>
<dbReference type="Gene3D" id="3.30.160.40">
    <property type="entry name" value="Porphobilinogen deaminase, C-terminal domain"/>
    <property type="match status" value="1"/>
</dbReference>
<dbReference type="GO" id="GO:0006782">
    <property type="term" value="P:protoporphyrinogen IX biosynthetic process"/>
    <property type="evidence" value="ECO:0007669"/>
    <property type="project" value="UniProtKB-UniRule"/>
</dbReference>
<dbReference type="Gene3D" id="3.40.190.10">
    <property type="entry name" value="Periplasmic binding protein-like II"/>
    <property type="match status" value="2"/>
</dbReference>
<dbReference type="InterPro" id="IPR022417">
    <property type="entry name" value="Porphobilin_deaminase_N"/>
</dbReference>
<dbReference type="SUPFAM" id="SSF54782">
    <property type="entry name" value="Porphobilinogen deaminase (hydroxymethylbilane synthase), C-terminal domain"/>
    <property type="match status" value="1"/>
</dbReference>
<comment type="caution">
    <text evidence="10">The sequence shown here is derived from an EMBL/GenBank/DDBJ whole genome shotgun (WGS) entry which is preliminary data.</text>
</comment>
<dbReference type="EMBL" id="BQKK01000001">
    <property type="protein sequence ID" value="GJN41557.1"/>
    <property type="molecule type" value="Genomic_DNA"/>
</dbReference>
<dbReference type="HAMAP" id="MF_00260">
    <property type="entry name" value="Porphobil_deam"/>
    <property type="match status" value="1"/>
</dbReference>
<evidence type="ECO:0000259" key="9">
    <source>
        <dbReference type="Pfam" id="PF03900"/>
    </source>
</evidence>
<gene>
    <name evidence="7 10" type="primary">hemC</name>
    <name evidence="10" type="ORF">CAT723_00360</name>
</gene>
<comment type="similarity">
    <text evidence="2 7">Belongs to the HMBS family.</text>
</comment>
<proteinExistence type="inferred from homology"/>
<comment type="miscellaneous">
    <text evidence="7">The porphobilinogen subunits are added to the dipyrromethane group.</text>
</comment>